<dbReference type="RefSeq" id="WP_128693276.1">
    <property type="nucleotide sequence ID" value="NZ_LHQS01000002.1"/>
</dbReference>
<dbReference type="GO" id="GO:0005975">
    <property type="term" value="P:carbohydrate metabolic process"/>
    <property type="evidence" value="ECO:0007669"/>
    <property type="project" value="InterPro"/>
</dbReference>
<dbReference type="Proteomes" id="UP000290932">
    <property type="component" value="Unassembled WGS sequence"/>
</dbReference>
<gene>
    <name evidence="1" type="ORF">ABH15_04895</name>
</gene>
<dbReference type="InterPro" id="IPR008928">
    <property type="entry name" value="6-hairpin_glycosidase_sf"/>
</dbReference>
<proteinExistence type="predicted"/>
<dbReference type="SUPFAM" id="SSF48208">
    <property type="entry name" value="Six-hairpin glycosidases"/>
    <property type="match status" value="1"/>
</dbReference>
<reference evidence="1 2" key="1">
    <citation type="journal article" date="2015" name="Int. J. Syst. Evol. Microbiol.">
        <title>Methanoculleus taiwanensis sp. nov., a methanogen isolated from deep marine sediment at the deformation front area near Taiwan.</title>
        <authorList>
            <person name="Weng C.Y."/>
            <person name="Chen S.C."/>
            <person name="Lai M.C."/>
            <person name="Wu S.Y."/>
            <person name="Lin S."/>
            <person name="Yang T.F."/>
            <person name="Chen P.C."/>
        </authorList>
    </citation>
    <scope>NUCLEOTIDE SEQUENCE [LARGE SCALE GENOMIC DNA]</scope>
    <source>
        <strain evidence="1 2">CYW4</strain>
    </source>
</reference>
<name>A0A498GYG0_9EURY</name>
<dbReference type="Gene3D" id="1.50.10.20">
    <property type="match status" value="1"/>
</dbReference>
<protein>
    <recommendedName>
        <fullName evidence="3">Squalene cyclase C-terminal domain-containing protein</fullName>
    </recommendedName>
</protein>
<keyword evidence="2" id="KW-1185">Reference proteome</keyword>
<dbReference type="EMBL" id="LHQS01000002">
    <property type="protein sequence ID" value="RXE55602.1"/>
    <property type="molecule type" value="Genomic_DNA"/>
</dbReference>
<accession>A0A498GYG0</accession>
<organism evidence="1 2">
    <name type="scientific">Methanoculleus taiwanensis</name>
    <dbReference type="NCBI Taxonomy" id="1550565"/>
    <lineage>
        <taxon>Archaea</taxon>
        <taxon>Methanobacteriati</taxon>
        <taxon>Methanobacteriota</taxon>
        <taxon>Stenosarchaea group</taxon>
        <taxon>Methanomicrobia</taxon>
        <taxon>Methanomicrobiales</taxon>
        <taxon>Methanomicrobiaceae</taxon>
        <taxon>Methanoculleus</taxon>
    </lineage>
</organism>
<evidence type="ECO:0008006" key="3">
    <source>
        <dbReference type="Google" id="ProtNLM"/>
    </source>
</evidence>
<dbReference type="AlphaFoldDB" id="A0A498GYG0"/>
<evidence type="ECO:0000313" key="2">
    <source>
        <dbReference type="Proteomes" id="UP000290932"/>
    </source>
</evidence>
<dbReference type="OrthoDB" id="94486at2157"/>
<sequence length="401" mass="45140">MEGRVAEITRNILDEVRRNVVLDGDLAYIRDPVFGIVRNRVHAEVVKALLRTGETKLVGSILRFVAAAQNGDGSWNEIHVNYNQPSALITSFIGEALVDAHDYYPHGTPLRKARDYVLAKELRPGYFLKSSQYTADHLNVDASCGAFLARYGDLFGDGVALAAAARAAENIVKNQWASGVYPYAVDKGTYPYAFDVPCVHYQAVTMYYLAKINTVLSDDRVEASLRKAAEWLIGQQRRDGRFDWSGSGLMFAYYLSGAYGFAYASLDYLARRDEAYRQYADRSLQGLARSLDGLVLRWEPGSWVDFVPSVHTAVRTAALGTFPLQHRAFRLGYGMYRQIARRRYADAVDSRTFDILCRMLRIQTSTVEPPKNFPDLFMTSEVLDCLTQSLVWENHYETGIA</sequence>
<comment type="caution">
    <text evidence="1">The sequence shown here is derived from an EMBL/GenBank/DDBJ whole genome shotgun (WGS) entry which is preliminary data.</text>
</comment>
<evidence type="ECO:0000313" key="1">
    <source>
        <dbReference type="EMBL" id="RXE55602.1"/>
    </source>
</evidence>